<feature type="domain" description="N-acetyltransferase" evidence="1">
    <location>
        <begin position="22"/>
        <end position="178"/>
    </location>
</feature>
<evidence type="ECO:0000313" key="3">
    <source>
        <dbReference type="Proteomes" id="UP001156691"/>
    </source>
</evidence>
<name>A0ABQ5W4S4_9HYPH</name>
<proteinExistence type="predicted"/>
<dbReference type="RefSeq" id="WP_284340308.1">
    <property type="nucleotide sequence ID" value="NZ_BSNS01000011.1"/>
</dbReference>
<dbReference type="SUPFAM" id="SSF55729">
    <property type="entry name" value="Acyl-CoA N-acyltransferases (Nat)"/>
    <property type="match status" value="1"/>
</dbReference>
<dbReference type="Proteomes" id="UP001156691">
    <property type="component" value="Unassembled WGS sequence"/>
</dbReference>
<dbReference type="PROSITE" id="PS51186">
    <property type="entry name" value="GNAT"/>
    <property type="match status" value="1"/>
</dbReference>
<dbReference type="Gene3D" id="3.40.630.30">
    <property type="match status" value="1"/>
</dbReference>
<protein>
    <submittedName>
        <fullName evidence="2">N-acetyltransferase</fullName>
    </submittedName>
</protein>
<reference evidence="3" key="1">
    <citation type="journal article" date="2019" name="Int. J. Syst. Evol. Microbiol.">
        <title>The Global Catalogue of Microorganisms (GCM) 10K type strain sequencing project: providing services to taxonomists for standard genome sequencing and annotation.</title>
        <authorList>
            <consortium name="The Broad Institute Genomics Platform"/>
            <consortium name="The Broad Institute Genome Sequencing Center for Infectious Disease"/>
            <person name="Wu L."/>
            <person name="Ma J."/>
        </authorList>
    </citation>
    <scope>NUCLEOTIDE SEQUENCE [LARGE SCALE GENOMIC DNA]</scope>
    <source>
        <strain evidence="3">NBRC 112416</strain>
    </source>
</reference>
<comment type="caution">
    <text evidence="2">The sequence shown here is derived from an EMBL/GenBank/DDBJ whole genome shotgun (WGS) entry which is preliminary data.</text>
</comment>
<dbReference type="InterPro" id="IPR016181">
    <property type="entry name" value="Acyl_CoA_acyltransferase"/>
</dbReference>
<organism evidence="2 3">
    <name type="scientific">Devosia nitrariae</name>
    <dbReference type="NCBI Taxonomy" id="2071872"/>
    <lineage>
        <taxon>Bacteria</taxon>
        <taxon>Pseudomonadati</taxon>
        <taxon>Pseudomonadota</taxon>
        <taxon>Alphaproteobacteria</taxon>
        <taxon>Hyphomicrobiales</taxon>
        <taxon>Devosiaceae</taxon>
        <taxon>Devosia</taxon>
    </lineage>
</organism>
<keyword evidence="3" id="KW-1185">Reference proteome</keyword>
<gene>
    <name evidence="2" type="ORF">GCM10010862_21170</name>
</gene>
<evidence type="ECO:0000259" key="1">
    <source>
        <dbReference type="PROSITE" id="PS51186"/>
    </source>
</evidence>
<dbReference type="PANTHER" id="PTHR43792">
    <property type="entry name" value="GNAT FAMILY, PUTATIVE (AFU_ORTHOLOGUE AFUA_3G00765)-RELATED-RELATED"/>
    <property type="match status" value="1"/>
</dbReference>
<dbReference type="EMBL" id="BSNS01000011">
    <property type="protein sequence ID" value="GLQ54858.1"/>
    <property type="molecule type" value="Genomic_DNA"/>
</dbReference>
<dbReference type="PANTHER" id="PTHR43792:SF1">
    <property type="entry name" value="N-ACETYLTRANSFERASE DOMAIN-CONTAINING PROTEIN"/>
    <property type="match status" value="1"/>
</dbReference>
<evidence type="ECO:0000313" key="2">
    <source>
        <dbReference type="EMBL" id="GLQ54858.1"/>
    </source>
</evidence>
<sequence>MPSVPFTRLTTNRLVLRPTVAADCDRAFEIQSDWQVARMLRAAPFPPDRQRMDRWFAGHRREWMAGEAYRFAVELDGRIIGIVDVDCIAEGEGELGCWFERAVWGQGYAFEAAAAVTRLAFEQVGLLRLKSGHADDNPASGRVLIKLGFQPLDSVERFSRSRGENVLQRRYLLASPLSNGRP</sequence>
<dbReference type="InterPro" id="IPR051531">
    <property type="entry name" value="N-acetyltransferase"/>
</dbReference>
<dbReference type="InterPro" id="IPR000182">
    <property type="entry name" value="GNAT_dom"/>
</dbReference>
<dbReference type="Pfam" id="PF13302">
    <property type="entry name" value="Acetyltransf_3"/>
    <property type="match status" value="1"/>
</dbReference>
<accession>A0ABQ5W4S4</accession>